<feature type="region of interest" description="Disordered" evidence="1">
    <location>
        <begin position="27"/>
        <end position="77"/>
    </location>
</feature>
<name>A0ABZ2NMG6_9BACI</name>
<proteinExistence type="predicted"/>
<protein>
    <submittedName>
        <fullName evidence="2">Spore germination protein</fullName>
    </submittedName>
</protein>
<organism evidence="2 3">
    <name type="scientific">Metabacillus sediminis</name>
    <dbReference type="NCBI Taxonomy" id="3117746"/>
    <lineage>
        <taxon>Bacteria</taxon>
        <taxon>Bacillati</taxon>
        <taxon>Bacillota</taxon>
        <taxon>Bacilli</taxon>
        <taxon>Bacillales</taxon>
        <taxon>Bacillaceae</taxon>
        <taxon>Metabacillus</taxon>
    </lineage>
</organism>
<dbReference type="Pfam" id="PF10676">
    <property type="entry name" value="gerPA"/>
    <property type="match status" value="1"/>
</dbReference>
<evidence type="ECO:0000256" key="1">
    <source>
        <dbReference type="SAM" id="MobiDB-lite"/>
    </source>
</evidence>
<accession>A0ABZ2NMG6</accession>
<reference evidence="2 3" key="1">
    <citation type="submission" date="2024-02" db="EMBL/GenBank/DDBJ databases">
        <title>Seven novel Bacillus-like species.</title>
        <authorList>
            <person name="Liu G."/>
        </authorList>
    </citation>
    <scope>NUCLEOTIDE SEQUENCE [LARGE SCALE GENOMIC DNA]</scope>
    <source>
        <strain evidence="2 3">FJAT-52054</strain>
    </source>
</reference>
<dbReference type="EMBL" id="CP147407">
    <property type="protein sequence ID" value="WXB99011.1"/>
    <property type="molecule type" value="Genomic_DNA"/>
</dbReference>
<feature type="compositionally biased region" description="Polar residues" evidence="1">
    <location>
        <begin position="29"/>
        <end position="77"/>
    </location>
</feature>
<sequence length="77" mass="7672">MYIKSLVINEISGGVVHFGNAVNVGPITASKSVEGSGSGTADDSSQSPAAQMSSNGSLSATATMNAGLNAQRQSRSN</sequence>
<gene>
    <name evidence="2" type="ORF">WCV65_10530</name>
</gene>
<evidence type="ECO:0000313" key="3">
    <source>
        <dbReference type="Proteomes" id="UP001377337"/>
    </source>
</evidence>
<dbReference type="Proteomes" id="UP001377337">
    <property type="component" value="Chromosome"/>
</dbReference>
<dbReference type="RefSeq" id="WP_338782251.1">
    <property type="nucleotide sequence ID" value="NZ_CP147407.1"/>
</dbReference>
<keyword evidence="3" id="KW-1185">Reference proteome</keyword>
<dbReference type="InterPro" id="IPR019618">
    <property type="entry name" value="Spore_germination_GerPA"/>
</dbReference>
<evidence type="ECO:0000313" key="2">
    <source>
        <dbReference type="EMBL" id="WXB99011.1"/>
    </source>
</evidence>